<proteinExistence type="inferred from homology"/>
<organism evidence="15 16">
    <name type="scientific">Porcisia hertigi</name>
    <dbReference type="NCBI Taxonomy" id="2761500"/>
    <lineage>
        <taxon>Eukaryota</taxon>
        <taxon>Discoba</taxon>
        <taxon>Euglenozoa</taxon>
        <taxon>Kinetoplastea</taxon>
        <taxon>Metakinetoplastina</taxon>
        <taxon>Trypanosomatida</taxon>
        <taxon>Trypanosomatidae</taxon>
        <taxon>Leishmaniinae</taxon>
        <taxon>Porcisia</taxon>
    </lineage>
</organism>
<dbReference type="GO" id="GO:0003684">
    <property type="term" value="F:damaged DNA binding"/>
    <property type="evidence" value="ECO:0007669"/>
    <property type="project" value="TreeGrafter"/>
</dbReference>
<evidence type="ECO:0000256" key="9">
    <source>
        <dbReference type="ARBA" id="ARBA00023204"/>
    </source>
</evidence>
<dbReference type="SUPFAM" id="SSF56281">
    <property type="entry name" value="Metallo-hydrolase/oxidoreductase"/>
    <property type="match status" value="1"/>
</dbReference>
<feature type="domain" description="DNA repair metallo-beta-lactamase" evidence="14">
    <location>
        <begin position="474"/>
        <end position="547"/>
    </location>
</feature>
<keyword evidence="9" id="KW-0234">DNA repair</keyword>
<reference evidence="15 16" key="1">
    <citation type="submission" date="2021-02" db="EMBL/GenBank/DDBJ databases">
        <title>Porcisia hertigi Genome sequencing and assembly.</title>
        <authorList>
            <person name="Almutairi H."/>
            <person name="Gatherer D."/>
        </authorList>
    </citation>
    <scope>NUCLEOTIDE SEQUENCE [LARGE SCALE GENOMIC DNA]</scope>
    <source>
        <strain evidence="15 16">C119</strain>
    </source>
</reference>
<keyword evidence="5" id="KW-0227">DNA damage</keyword>
<dbReference type="GO" id="GO:0035312">
    <property type="term" value="F:5'-3' DNA exonuclease activity"/>
    <property type="evidence" value="ECO:0007669"/>
    <property type="project" value="TreeGrafter"/>
</dbReference>
<evidence type="ECO:0000256" key="1">
    <source>
        <dbReference type="ARBA" id="ARBA00004123"/>
    </source>
</evidence>
<feature type="region of interest" description="Disordered" evidence="13">
    <location>
        <begin position="398"/>
        <end position="421"/>
    </location>
</feature>
<dbReference type="GO" id="GO:0006303">
    <property type="term" value="P:double-strand break repair via nonhomologous end joining"/>
    <property type="evidence" value="ECO:0007669"/>
    <property type="project" value="TreeGrafter"/>
</dbReference>
<dbReference type="GO" id="GO:0005634">
    <property type="term" value="C:nucleus"/>
    <property type="evidence" value="ECO:0007669"/>
    <property type="project" value="UniProtKB-SubCell"/>
</dbReference>
<dbReference type="AlphaFoldDB" id="A0A836I5S7"/>
<evidence type="ECO:0000313" key="15">
    <source>
        <dbReference type="EMBL" id="KAG5494058.1"/>
    </source>
</evidence>
<dbReference type="RefSeq" id="XP_067754093.1">
    <property type="nucleotide sequence ID" value="XM_067897936.1"/>
</dbReference>
<keyword evidence="16" id="KW-1185">Reference proteome</keyword>
<dbReference type="OrthoDB" id="262529at2759"/>
<evidence type="ECO:0000256" key="12">
    <source>
        <dbReference type="ARBA" id="ARBA00042677"/>
    </source>
</evidence>
<evidence type="ECO:0000259" key="14">
    <source>
        <dbReference type="Pfam" id="PF07522"/>
    </source>
</evidence>
<keyword evidence="4" id="KW-0255">Endonuclease</keyword>
<comment type="subcellular location">
    <subcellularLocation>
        <location evidence="1">Nucleus</location>
    </subcellularLocation>
</comment>
<dbReference type="GO" id="GO:0006310">
    <property type="term" value="P:DNA recombination"/>
    <property type="evidence" value="ECO:0007669"/>
    <property type="project" value="UniProtKB-KW"/>
</dbReference>
<feature type="compositionally biased region" description="Low complexity" evidence="13">
    <location>
        <begin position="411"/>
        <end position="421"/>
    </location>
</feature>
<dbReference type="PANTHER" id="PTHR23240:SF8">
    <property type="entry name" value="PROTEIN ARTEMIS"/>
    <property type="match status" value="1"/>
</dbReference>
<comment type="caution">
    <text evidence="15">The sequence shown here is derived from an EMBL/GenBank/DDBJ whole genome shotgun (WGS) entry which is preliminary data.</text>
</comment>
<dbReference type="Gene3D" id="3.60.15.10">
    <property type="entry name" value="Ribonuclease Z/Hydroxyacylglutathione hydrolase-like"/>
    <property type="match status" value="1"/>
</dbReference>
<evidence type="ECO:0000256" key="13">
    <source>
        <dbReference type="SAM" id="MobiDB-lite"/>
    </source>
</evidence>
<evidence type="ECO:0000256" key="6">
    <source>
        <dbReference type="ARBA" id="ARBA00022801"/>
    </source>
</evidence>
<comment type="similarity">
    <text evidence="2">Belongs to the DNA repair metallo-beta-lactamase (DRMBL) family.</text>
</comment>
<dbReference type="KEGG" id="phet:94288013"/>
<protein>
    <recommendedName>
        <fullName evidence="11">Protein artemis</fullName>
    </recommendedName>
    <alternativeName>
        <fullName evidence="12">DNA cross-link repair 1C protein</fullName>
    </alternativeName>
</protein>
<keyword evidence="6" id="KW-0378">Hydrolase</keyword>
<evidence type="ECO:0000256" key="4">
    <source>
        <dbReference type="ARBA" id="ARBA00022759"/>
    </source>
</evidence>
<accession>A0A836I5S7</accession>
<dbReference type="EMBL" id="JAFJZO010000034">
    <property type="protein sequence ID" value="KAG5494058.1"/>
    <property type="molecule type" value="Genomic_DNA"/>
</dbReference>
<dbReference type="InterPro" id="IPR011084">
    <property type="entry name" value="DRMBL"/>
</dbReference>
<dbReference type="GeneID" id="94288013"/>
<dbReference type="GO" id="GO:0004519">
    <property type="term" value="F:endonuclease activity"/>
    <property type="evidence" value="ECO:0007669"/>
    <property type="project" value="UniProtKB-KW"/>
</dbReference>
<keyword evidence="10" id="KW-0539">Nucleus</keyword>
<dbReference type="Pfam" id="PF07522">
    <property type="entry name" value="DRMBL"/>
    <property type="match status" value="1"/>
</dbReference>
<dbReference type="GO" id="GO:0036297">
    <property type="term" value="P:interstrand cross-link repair"/>
    <property type="evidence" value="ECO:0007669"/>
    <property type="project" value="TreeGrafter"/>
</dbReference>
<evidence type="ECO:0000256" key="11">
    <source>
        <dbReference type="ARBA" id="ARBA00039759"/>
    </source>
</evidence>
<dbReference type="InterPro" id="IPR036866">
    <property type="entry name" value="RibonucZ/Hydroxyglut_hydro"/>
</dbReference>
<keyword evidence="8" id="KW-0233">DNA recombination</keyword>
<evidence type="ECO:0000313" key="16">
    <source>
        <dbReference type="Proteomes" id="UP000674318"/>
    </source>
</evidence>
<evidence type="ECO:0000256" key="2">
    <source>
        <dbReference type="ARBA" id="ARBA00010304"/>
    </source>
</evidence>
<evidence type="ECO:0000256" key="8">
    <source>
        <dbReference type="ARBA" id="ARBA00023172"/>
    </source>
</evidence>
<evidence type="ECO:0000256" key="10">
    <source>
        <dbReference type="ARBA" id="ARBA00023242"/>
    </source>
</evidence>
<gene>
    <name evidence="15" type="ORF">JKF63_01892</name>
</gene>
<keyword evidence="3" id="KW-0540">Nuclease</keyword>
<sequence>MHTFYFLSHFHSDHYTGITNRWQHHTIYCSRPTAALIQSRIGVPASCLFPMDLRQTYIFSLTTGMCLHRVCETPHHPRVDALLNPPAKSSEWGPHAEEGDAMFAVRPIMANHCPGAVMFLFVSPTFGTVLHSGDFRFNGSQKNWQKQALSSYESGAYVRPSLSLIQRGKHQYASARAMEELVAPPSPFYEQFIADDEALQEVAQRQLLDVLFLDNTFCAPAYRFPSQWKATQTVISVLRSLFHRAACSASGPAPSRDHPPRRQVRCAVLIGCYTIGKERIALALREAFPLVRGASVKSHSRDSSVGSQRDVNAHDVASWRIHVSPSRYALLSSMQFFEECFEPLQASSVNEKAVTSSSMDGDTCSRSLAGTADVEDVPVLLPVEFRACNTQTVKRESGARDVTLQSVQTDASPASPTPSSLAADIDTLNGERGSSAIAGEAGEVENLLSVFLVPMAKVGYRSVVSLARANGPATVDIEDGLSLNLSRYDQVLVVEPSGWCKRTKTWNVSGKFTLLCVPYSEHCAFEELLQFVEFVNPARVVPTVSKESFKKHETLFVERTPRLRSRLSNAQPITKFFTAHPLHKEDTPKRNAEEDAGHVGGAAHVPAVGHKRTRTECDGATVSAPTSRSMTASIVSTTACTLKQLFQKLKGNSTHRSPAAHRLGVAVDEDEDCQVVRVLQKVVEISDDD</sequence>
<keyword evidence="7" id="KW-0269">Exonuclease</keyword>
<dbReference type="PANTHER" id="PTHR23240">
    <property type="entry name" value="DNA CROSS-LINK REPAIR PROTEIN PSO2/SNM1-RELATED"/>
    <property type="match status" value="1"/>
</dbReference>
<name>A0A836I5S7_9TRYP</name>
<evidence type="ECO:0000256" key="7">
    <source>
        <dbReference type="ARBA" id="ARBA00022839"/>
    </source>
</evidence>
<evidence type="ECO:0000256" key="5">
    <source>
        <dbReference type="ARBA" id="ARBA00022763"/>
    </source>
</evidence>
<dbReference type="Proteomes" id="UP000674318">
    <property type="component" value="Unassembled WGS sequence"/>
</dbReference>
<evidence type="ECO:0000256" key="3">
    <source>
        <dbReference type="ARBA" id="ARBA00022722"/>
    </source>
</evidence>